<feature type="domain" description="N-acetyltransferase" evidence="4">
    <location>
        <begin position="166"/>
        <end position="314"/>
    </location>
</feature>
<gene>
    <name evidence="5" type="ORF">CTDIVETGP_0949</name>
</gene>
<dbReference type="InterPro" id="IPR051531">
    <property type="entry name" value="N-acetyltransferase"/>
</dbReference>
<evidence type="ECO:0000256" key="3">
    <source>
        <dbReference type="ARBA" id="ARBA00038502"/>
    </source>
</evidence>
<dbReference type="InterPro" id="IPR016181">
    <property type="entry name" value="Acyl_CoA_acyltransferase"/>
</dbReference>
<dbReference type="Gene3D" id="3.40.630.30">
    <property type="match status" value="2"/>
</dbReference>
<evidence type="ECO:0000259" key="4">
    <source>
        <dbReference type="PROSITE" id="PS51186"/>
    </source>
</evidence>
<dbReference type="PANTHER" id="PTHR43792">
    <property type="entry name" value="GNAT FAMILY, PUTATIVE (AFU_ORTHOLOGUE AFUA_3G00765)-RELATED-RELATED"/>
    <property type="match status" value="1"/>
</dbReference>
<dbReference type="InterPro" id="IPR000182">
    <property type="entry name" value="GNAT_dom"/>
</dbReference>
<keyword evidence="6" id="KW-1185">Reference proteome</keyword>
<reference evidence="5 6" key="1">
    <citation type="journal article" date="2015" name="Genome Announc.">
        <title>Draft Genome Sequence of Clostridium tyrobutyricum Strain DIVETGP, Isolated from Cow's Milk for Grana Padano Production.</title>
        <authorList>
            <person name="Soggiu A."/>
            <person name="Piras C."/>
            <person name="Gaiarsa S."/>
            <person name="Sassera D."/>
            <person name="Roncada P."/>
            <person name="Bendixen E."/>
            <person name="Brasca M."/>
            <person name="Bonizzi L."/>
        </authorList>
    </citation>
    <scope>NUCLEOTIDE SEQUENCE [LARGE SCALE GENOMIC DNA]</scope>
    <source>
        <strain evidence="5 6">DIVETGP</strain>
    </source>
</reference>
<proteinExistence type="inferred from homology"/>
<evidence type="ECO:0000256" key="1">
    <source>
        <dbReference type="ARBA" id="ARBA00022679"/>
    </source>
</evidence>
<dbReference type="GO" id="GO:0008999">
    <property type="term" value="F:protein-N-terminal-alanine acetyltransferase activity"/>
    <property type="evidence" value="ECO:0007669"/>
    <property type="project" value="TreeGrafter"/>
</dbReference>
<dbReference type="SUPFAM" id="SSF55729">
    <property type="entry name" value="Acyl-CoA N-acyltransferases (Nat)"/>
    <property type="match status" value="1"/>
</dbReference>
<keyword evidence="1 5" id="KW-0808">Transferase</keyword>
<sequence length="314" mass="36551">MLKHQLVNINLARGTNSEYIIRDNLGITIGRVFITEFSKENKFCTLRIKFYKHGDLSYKLLEDSLHILMKQLFKNMNLNKINIIADEDINISAFTDLGFVLEGIISDSIKVDSKYKNEILFGLQIDRFKNISINKGLHIKGDKIDLSILTPKNAEEVLDYYIRNKEYLREFEPDRKNKFYTLEMQKKNLMDSYRDFLGGKSVNFGIYKNKKFIGKIQISNIVIGVFKSAFVGYSIDESHQGNGYMKEALKLTVEYSFNEIKLHRLEASTLVDNIRSQSVLRSCGFEKIGTNKDYLFINGKWRDHITFYKVKPVK</sequence>
<organism evidence="5 6">
    <name type="scientific">Clostridium tyrobutyricum DIVETGP</name>
    <dbReference type="NCBI Taxonomy" id="1408889"/>
    <lineage>
        <taxon>Bacteria</taxon>
        <taxon>Bacillati</taxon>
        <taxon>Bacillota</taxon>
        <taxon>Clostridia</taxon>
        <taxon>Eubacteriales</taxon>
        <taxon>Clostridiaceae</taxon>
        <taxon>Clostridium</taxon>
    </lineage>
</organism>
<protein>
    <submittedName>
        <fullName evidence="5">Ribosomal-protein-S5p-alanine acetyltransferase</fullName>
    </submittedName>
</protein>
<dbReference type="PANTHER" id="PTHR43792:SF8">
    <property type="entry name" value="[RIBOSOMAL PROTEIN US5]-ALANINE N-ACETYLTRANSFERASE"/>
    <property type="match status" value="1"/>
</dbReference>
<name>W6N6H0_CLOTY</name>
<comment type="similarity">
    <text evidence="3">Belongs to the acetyltransferase family. RimJ subfamily.</text>
</comment>
<keyword evidence="2" id="KW-0012">Acyltransferase</keyword>
<dbReference type="Pfam" id="PF13302">
    <property type="entry name" value="Acetyltransf_3"/>
    <property type="match status" value="1"/>
</dbReference>
<dbReference type="RefSeq" id="WP_017895762.1">
    <property type="nucleotide sequence ID" value="NZ_CBXI010000012.1"/>
</dbReference>
<dbReference type="Proteomes" id="UP000019482">
    <property type="component" value="Unassembled WGS sequence"/>
</dbReference>
<dbReference type="GO" id="GO:0005737">
    <property type="term" value="C:cytoplasm"/>
    <property type="evidence" value="ECO:0007669"/>
    <property type="project" value="TreeGrafter"/>
</dbReference>
<dbReference type="PROSITE" id="PS51186">
    <property type="entry name" value="GNAT"/>
    <property type="match status" value="1"/>
</dbReference>
<evidence type="ECO:0000256" key="2">
    <source>
        <dbReference type="ARBA" id="ARBA00023315"/>
    </source>
</evidence>
<accession>W6N6H0</accession>
<comment type="caution">
    <text evidence="5">The sequence shown here is derived from an EMBL/GenBank/DDBJ whole genome shotgun (WGS) entry which is preliminary data.</text>
</comment>
<dbReference type="OrthoDB" id="9801656at2"/>
<evidence type="ECO:0000313" key="6">
    <source>
        <dbReference type="Proteomes" id="UP000019482"/>
    </source>
</evidence>
<evidence type="ECO:0000313" key="5">
    <source>
        <dbReference type="EMBL" id="CDL90879.1"/>
    </source>
</evidence>
<dbReference type="AlphaFoldDB" id="W6N6H0"/>
<dbReference type="GeneID" id="29418451"/>
<dbReference type="EMBL" id="CBXI010000012">
    <property type="protein sequence ID" value="CDL90879.1"/>
    <property type="molecule type" value="Genomic_DNA"/>
</dbReference>